<evidence type="ECO:0000259" key="2">
    <source>
        <dbReference type="Pfam" id="PF22725"/>
    </source>
</evidence>
<dbReference type="PANTHER" id="PTHR43377">
    <property type="entry name" value="BILIVERDIN REDUCTASE A"/>
    <property type="match status" value="1"/>
</dbReference>
<dbReference type="EMBL" id="JBHSZI010000001">
    <property type="protein sequence ID" value="MFC7058805.1"/>
    <property type="molecule type" value="Genomic_DNA"/>
</dbReference>
<evidence type="ECO:0000313" key="3">
    <source>
        <dbReference type="EMBL" id="MFC7058805.1"/>
    </source>
</evidence>
<keyword evidence="4" id="KW-1185">Reference proteome</keyword>
<dbReference type="Gene3D" id="3.40.50.720">
    <property type="entry name" value="NAD(P)-binding Rossmann-like Domain"/>
    <property type="match status" value="1"/>
</dbReference>
<dbReference type="RefSeq" id="WP_382185729.1">
    <property type="nucleotide sequence ID" value="NZ_JBHSZI010000001.1"/>
</dbReference>
<feature type="domain" description="GFO/IDH/MocA-like oxidoreductase" evidence="2">
    <location>
        <begin position="158"/>
        <end position="228"/>
    </location>
</feature>
<dbReference type="Proteomes" id="UP001596445">
    <property type="component" value="Unassembled WGS sequence"/>
</dbReference>
<sequence>MSSNERIKTGVIGVGAMGKHHARVYNELCDCQLVGIADADTSRAREIADEYGTDALDTDELIERADAVTVAVPTPYHYELASQCIKAETDILVEKPLVEDEKNGRELIKQADEAGVTLQVGHVERFNPVTDTLMDIVPDLDVISVKAERLGPQPDRAIQDSAVTDLMIHDIDLHQALLDQPVSAVEASGNADGRYATATVEFDDETIAKLTASRVTQRKVRKLTITAEQCYVIVDYLDQSIEIHRQSVPEYVAEDGDVRYRHESIVENPAVDNGEPLKHELQSFVDAARTETEPRVTGKDGLRSLELAKEINRKAFGSPTRPWRCCTIELEP</sequence>
<dbReference type="InterPro" id="IPR000683">
    <property type="entry name" value="Gfo/Idh/MocA-like_OxRdtase_N"/>
</dbReference>
<feature type="domain" description="Gfo/Idh/MocA-like oxidoreductase N-terminal" evidence="1">
    <location>
        <begin position="7"/>
        <end position="122"/>
    </location>
</feature>
<name>A0ABD5VZV1_9EURY</name>
<accession>A0ABD5VZV1</accession>
<dbReference type="PANTHER" id="PTHR43377:SF1">
    <property type="entry name" value="BILIVERDIN REDUCTASE A"/>
    <property type="match status" value="1"/>
</dbReference>
<dbReference type="InterPro" id="IPR051450">
    <property type="entry name" value="Gfo/Idh/MocA_Oxidoreductases"/>
</dbReference>
<reference evidence="3 4" key="1">
    <citation type="journal article" date="2019" name="Int. J. Syst. Evol. Microbiol.">
        <title>The Global Catalogue of Microorganisms (GCM) 10K type strain sequencing project: providing services to taxonomists for standard genome sequencing and annotation.</title>
        <authorList>
            <consortium name="The Broad Institute Genomics Platform"/>
            <consortium name="The Broad Institute Genome Sequencing Center for Infectious Disease"/>
            <person name="Wu L."/>
            <person name="Ma J."/>
        </authorList>
    </citation>
    <scope>NUCLEOTIDE SEQUENCE [LARGE SCALE GENOMIC DNA]</scope>
    <source>
        <strain evidence="3 4">JCM 30072</strain>
    </source>
</reference>
<dbReference type="SUPFAM" id="SSF51735">
    <property type="entry name" value="NAD(P)-binding Rossmann-fold domains"/>
    <property type="match status" value="1"/>
</dbReference>
<dbReference type="Pfam" id="PF01408">
    <property type="entry name" value="GFO_IDH_MocA"/>
    <property type="match status" value="1"/>
</dbReference>
<proteinExistence type="predicted"/>
<dbReference type="InterPro" id="IPR036291">
    <property type="entry name" value="NAD(P)-bd_dom_sf"/>
</dbReference>
<dbReference type="Pfam" id="PF22725">
    <property type="entry name" value="GFO_IDH_MocA_C3"/>
    <property type="match status" value="1"/>
</dbReference>
<gene>
    <name evidence="3" type="ORF">ACFQQG_12335</name>
</gene>
<dbReference type="SUPFAM" id="SSF55347">
    <property type="entry name" value="Glyceraldehyde-3-phosphate dehydrogenase-like, C-terminal domain"/>
    <property type="match status" value="1"/>
</dbReference>
<dbReference type="InterPro" id="IPR055170">
    <property type="entry name" value="GFO_IDH_MocA-like_dom"/>
</dbReference>
<evidence type="ECO:0000313" key="4">
    <source>
        <dbReference type="Proteomes" id="UP001596445"/>
    </source>
</evidence>
<comment type="caution">
    <text evidence="3">The sequence shown here is derived from an EMBL/GenBank/DDBJ whole genome shotgun (WGS) entry which is preliminary data.</text>
</comment>
<protein>
    <submittedName>
        <fullName evidence="3">Gfo/Idh/MocA family oxidoreductase</fullName>
    </submittedName>
</protein>
<organism evidence="3 4">
    <name type="scientific">Halovenus salina</name>
    <dbReference type="NCBI Taxonomy" id="1510225"/>
    <lineage>
        <taxon>Archaea</taxon>
        <taxon>Methanobacteriati</taxon>
        <taxon>Methanobacteriota</taxon>
        <taxon>Stenosarchaea group</taxon>
        <taxon>Halobacteria</taxon>
        <taxon>Halobacteriales</taxon>
        <taxon>Haloarculaceae</taxon>
        <taxon>Halovenus</taxon>
    </lineage>
</organism>
<evidence type="ECO:0000259" key="1">
    <source>
        <dbReference type="Pfam" id="PF01408"/>
    </source>
</evidence>
<dbReference type="AlphaFoldDB" id="A0ABD5VZV1"/>
<dbReference type="Gene3D" id="3.30.360.10">
    <property type="entry name" value="Dihydrodipicolinate Reductase, domain 2"/>
    <property type="match status" value="1"/>
</dbReference>